<accession>A0A7I9VK88</accession>
<evidence type="ECO:0000313" key="1">
    <source>
        <dbReference type="EMBL" id="GEJ56801.1"/>
    </source>
</evidence>
<gene>
    <name evidence="1" type="ORF">AMYX_15420</name>
</gene>
<proteinExistence type="predicted"/>
<dbReference type="Proteomes" id="UP000503640">
    <property type="component" value="Unassembled WGS sequence"/>
</dbReference>
<dbReference type="AlphaFoldDB" id="A0A7I9VK88"/>
<protein>
    <submittedName>
        <fullName evidence="1">Uncharacterized protein</fullName>
    </submittedName>
</protein>
<dbReference type="RefSeq" id="WP_176064275.1">
    <property type="nucleotide sequence ID" value="NZ_BJTG01000003.1"/>
</dbReference>
<dbReference type="Gene3D" id="3.90.550.10">
    <property type="entry name" value="Spore Coat Polysaccharide Biosynthesis Protein SpsA, Chain A"/>
    <property type="match status" value="1"/>
</dbReference>
<dbReference type="SUPFAM" id="SSF53448">
    <property type="entry name" value="Nucleotide-diphospho-sugar transferases"/>
    <property type="match status" value="1"/>
</dbReference>
<dbReference type="EMBL" id="BJTG01000003">
    <property type="protein sequence ID" value="GEJ56801.1"/>
    <property type="molecule type" value="Genomic_DNA"/>
</dbReference>
<dbReference type="InterPro" id="IPR029044">
    <property type="entry name" value="Nucleotide-diphossugar_trans"/>
</dbReference>
<name>A0A7I9VK88_9BACT</name>
<reference evidence="2" key="1">
    <citation type="journal article" date="2020" name="Appl. Environ. Microbiol.">
        <title>Diazotrophic Anaeromyxobacter Isolates from Soils.</title>
        <authorList>
            <person name="Masuda Y."/>
            <person name="Yamanaka H."/>
            <person name="Xu Z.X."/>
            <person name="Shiratori Y."/>
            <person name="Aono T."/>
            <person name="Amachi S."/>
            <person name="Senoo K."/>
            <person name="Itoh H."/>
        </authorList>
    </citation>
    <scope>NUCLEOTIDE SEQUENCE [LARGE SCALE GENOMIC DNA]</scope>
    <source>
        <strain evidence="2">R267</strain>
    </source>
</reference>
<evidence type="ECO:0000313" key="2">
    <source>
        <dbReference type="Proteomes" id="UP000503640"/>
    </source>
</evidence>
<sequence length="409" mass="44372">MLAPAEQLPPALAEPRRAELVVAVHGGPAIDAGDAMRAGHRVGHDLGVTYPGRRAVVLLLSEAERAPLVPADPRLPPPEVPLLPWSHPGQSALEATLRAGELFDAAAVALVVAGGEEELGGGARHLLGPVVADGFDLACPCYATQRYEGVLATGLVYPFTRALFGRRLRQPLGYELALSRRAVSHLLGEAWQADPAHAGERLWLVSALLSGDFRVAQACLAVRPPRLGEAGADLAASLAQVVGLLFHEARLHAATWQRVKGSRPVKTYGEPALPSGEAGPPQLEPMRSAFQLGHQELQRVWSAVLPPQTMLALKRLAREPEERFAVDDALWARVVYDFAVGYHLALMDRALLLRSMTPLYLGWAAGFVRELSALPPEAVDPRVERLAHAFELAKPYLISRWRWPDRFTP</sequence>
<keyword evidence="2" id="KW-1185">Reference proteome</keyword>
<organism evidence="1 2">
    <name type="scientific">Anaeromyxobacter diazotrophicus</name>
    <dbReference type="NCBI Taxonomy" id="2590199"/>
    <lineage>
        <taxon>Bacteria</taxon>
        <taxon>Pseudomonadati</taxon>
        <taxon>Myxococcota</taxon>
        <taxon>Myxococcia</taxon>
        <taxon>Myxococcales</taxon>
        <taxon>Cystobacterineae</taxon>
        <taxon>Anaeromyxobacteraceae</taxon>
        <taxon>Anaeromyxobacter</taxon>
    </lineage>
</organism>
<comment type="caution">
    <text evidence="1">The sequence shown here is derived from an EMBL/GenBank/DDBJ whole genome shotgun (WGS) entry which is preliminary data.</text>
</comment>